<evidence type="ECO:0000259" key="2">
    <source>
        <dbReference type="PROSITE" id="PS51456"/>
    </source>
</evidence>
<comment type="similarity">
    <text evidence="1">Belongs to the TRAFAC class myosin-kinesin ATPase superfamily. Myosin family.</text>
</comment>
<dbReference type="GO" id="GO:0016459">
    <property type="term" value="C:myosin complex"/>
    <property type="evidence" value="ECO:0007669"/>
    <property type="project" value="UniProtKB-KW"/>
</dbReference>
<name>A0A7J7MYS9_9MAGN</name>
<dbReference type="OrthoDB" id="1628645at2759"/>
<sequence>MDIIRITEHEQDAIFRVVVVILHLGNIDFAKGKEIDSSVVKDEKSRFHLKMTAERLMALLGGFNGLEELEVKLPTFAIMGEKN</sequence>
<keyword evidence="4" id="KW-1185">Reference proteome</keyword>
<feature type="domain" description="Myosin motor" evidence="2">
    <location>
        <begin position="1"/>
        <end position="83"/>
    </location>
</feature>
<keyword evidence="1" id="KW-0518">Myosin</keyword>
<dbReference type="Proteomes" id="UP000541444">
    <property type="component" value="Unassembled WGS sequence"/>
</dbReference>
<dbReference type="GO" id="GO:0003774">
    <property type="term" value="F:cytoskeletal motor activity"/>
    <property type="evidence" value="ECO:0007669"/>
    <property type="project" value="InterPro"/>
</dbReference>
<evidence type="ECO:0000313" key="4">
    <source>
        <dbReference type="Proteomes" id="UP000541444"/>
    </source>
</evidence>
<organism evidence="3 4">
    <name type="scientific">Kingdonia uniflora</name>
    <dbReference type="NCBI Taxonomy" id="39325"/>
    <lineage>
        <taxon>Eukaryota</taxon>
        <taxon>Viridiplantae</taxon>
        <taxon>Streptophyta</taxon>
        <taxon>Embryophyta</taxon>
        <taxon>Tracheophyta</taxon>
        <taxon>Spermatophyta</taxon>
        <taxon>Magnoliopsida</taxon>
        <taxon>Ranunculales</taxon>
        <taxon>Circaeasteraceae</taxon>
        <taxon>Kingdonia</taxon>
    </lineage>
</organism>
<comment type="caution">
    <text evidence="1">Lacks conserved residue(s) required for the propagation of feature annotation.</text>
</comment>
<reference evidence="3 4" key="1">
    <citation type="journal article" date="2020" name="IScience">
        <title>Genome Sequencing of the Endangered Kingdonia uniflora (Circaeasteraceae, Ranunculales) Reveals Potential Mechanisms of Evolutionary Specialization.</title>
        <authorList>
            <person name="Sun Y."/>
            <person name="Deng T."/>
            <person name="Zhang A."/>
            <person name="Moore M.J."/>
            <person name="Landis J.B."/>
            <person name="Lin N."/>
            <person name="Zhang H."/>
            <person name="Zhang X."/>
            <person name="Huang J."/>
            <person name="Zhang X."/>
            <person name="Sun H."/>
            <person name="Wang H."/>
        </authorList>
    </citation>
    <scope>NUCLEOTIDE SEQUENCE [LARGE SCALE GENOMIC DNA]</scope>
    <source>
        <strain evidence="3">TB1705</strain>
        <tissue evidence="3">Leaf</tissue>
    </source>
</reference>
<proteinExistence type="inferred from homology"/>
<dbReference type="InterPro" id="IPR001609">
    <property type="entry name" value="Myosin_head_motor_dom-like"/>
</dbReference>
<accession>A0A7J7MYS9</accession>
<protein>
    <recommendedName>
        <fullName evidence="2">Myosin motor domain-containing protein</fullName>
    </recommendedName>
</protein>
<dbReference type="GO" id="GO:0003779">
    <property type="term" value="F:actin binding"/>
    <property type="evidence" value="ECO:0007669"/>
    <property type="project" value="UniProtKB-KW"/>
</dbReference>
<evidence type="ECO:0000256" key="1">
    <source>
        <dbReference type="PROSITE-ProRule" id="PRU00782"/>
    </source>
</evidence>
<dbReference type="EMBL" id="JACGCM010001174">
    <property type="protein sequence ID" value="KAF6160081.1"/>
    <property type="molecule type" value="Genomic_DNA"/>
</dbReference>
<dbReference type="Gene3D" id="1.20.120.720">
    <property type="entry name" value="Myosin VI head, motor domain, U50 subdomain"/>
    <property type="match status" value="1"/>
</dbReference>
<keyword evidence="1" id="KW-0505">Motor protein</keyword>
<dbReference type="AlphaFoldDB" id="A0A7J7MYS9"/>
<dbReference type="InterPro" id="IPR027417">
    <property type="entry name" value="P-loop_NTPase"/>
</dbReference>
<dbReference type="SUPFAM" id="SSF52540">
    <property type="entry name" value="P-loop containing nucleoside triphosphate hydrolases"/>
    <property type="match status" value="1"/>
</dbReference>
<evidence type="ECO:0000313" key="3">
    <source>
        <dbReference type="EMBL" id="KAF6160081.1"/>
    </source>
</evidence>
<gene>
    <name evidence="3" type="ORF">GIB67_025744</name>
</gene>
<dbReference type="PROSITE" id="PS51456">
    <property type="entry name" value="MYOSIN_MOTOR"/>
    <property type="match status" value="1"/>
</dbReference>
<dbReference type="GO" id="GO:0005524">
    <property type="term" value="F:ATP binding"/>
    <property type="evidence" value="ECO:0007669"/>
    <property type="project" value="InterPro"/>
</dbReference>
<comment type="caution">
    <text evidence="3">The sequence shown here is derived from an EMBL/GenBank/DDBJ whole genome shotgun (WGS) entry which is preliminary data.</text>
</comment>
<keyword evidence="1" id="KW-0009">Actin-binding</keyword>